<evidence type="ECO:0000313" key="1">
    <source>
        <dbReference type="EMBL" id="SNX98657.1"/>
    </source>
</evidence>
<dbReference type="Proteomes" id="UP000219514">
    <property type="component" value="Unassembled WGS sequence"/>
</dbReference>
<dbReference type="SUPFAM" id="SSF53474">
    <property type="entry name" value="alpha/beta-Hydrolases"/>
    <property type="match status" value="1"/>
</dbReference>
<proteinExistence type="predicted"/>
<reference evidence="1 2" key="1">
    <citation type="submission" date="2017-09" db="EMBL/GenBank/DDBJ databases">
        <authorList>
            <person name="Ehlers B."/>
            <person name="Leendertz F.H."/>
        </authorList>
    </citation>
    <scope>NUCLEOTIDE SEQUENCE [LARGE SCALE GENOMIC DNA]</scope>
    <source>
        <strain evidence="1 2">DSM 46844</strain>
    </source>
</reference>
<dbReference type="AlphaFoldDB" id="A0A285EI26"/>
<sequence length="61" mass="6390">MGVHPDRTEPTILLVHGVWADAAGSTGVIRALQGRGLRAIGFADPLRGTADDPRYLVPALA</sequence>
<organism evidence="1 2">
    <name type="scientific">Geodermatophilus sabuli</name>
    <dbReference type="NCBI Taxonomy" id="1564158"/>
    <lineage>
        <taxon>Bacteria</taxon>
        <taxon>Bacillati</taxon>
        <taxon>Actinomycetota</taxon>
        <taxon>Actinomycetes</taxon>
        <taxon>Geodermatophilales</taxon>
        <taxon>Geodermatophilaceae</taxon>
        <taxon>Geodermatophilus</taxon>
    </lineage>
</organism>
<dbReference type="RefSeq" id="WP_097208575.1">
    <property type="nucleotide sequence ID" value="NZ_JACHXB010000002.1"/>
</dbReference>
<gene>
    <name evidence="1" type="ORF">SAMN06893097_111173</name>
</gene>
<accession>A0A285EI26</accession>
<evidence type="ECO:0008006" key="3">
    <source>
        <dbReference type="Google" id="ProtNLM"/>
    </source>
</evidence>
<dbReference type="EMBL" id="OBDO01000011">
    <property type="protein sequence ID" value="SNX98657.1"/>
    <property type="molecule type" value="Genomic_DNA"/>
</dbReference>
<evidence type="ECO:0000313" key="2">
    <source>
        <dbReference type="Proteomes" id="UP000219514"/>
    </source>
</evidence>
<protein>
    <recommendedName>
        <fullName evidence="3">Alpha/beta hydrolase</fullName>
    </recommendedName>
</protein>
<dbReference type="InterPro" id="IPR029058">
    <property type="entry name" value="AB_hydrolase_fold"/>
</dbReference>
<keyword evidence="2" id="KW-1185">Reference proteome</keyword>
<name>A0A285EI26_9ACTN</name>
<dbReference type="OrthoDB" id="9814966at2"/>